<keyword evidence="2" id="KW-1185">Reference proteome</keyword>
<protein>
    <submittedName>
        <fullName evidence="1">Uncharacterized protein</fullName>
    </submittedName>
</protein>
<evidence type="ECO:0000313" key="2">
    <source>
        <dbReference type="Proteomes" id="UP000001542"/>
    </source>
</evidence>
<dbReference type="KEGG" id="tva:4767087"/>
<proteinExistence type="predicted"/>
<reference evidence="1" key="2">
    <citation type="journal article" date="2007" name="Science">
        <title>Draft genome sequence of the sexually transmitted pathogen Trichomonas vaginalis.</title>
        <authorList>
            <person name="Carlton J.M."/>
            <person name="Hirt R.P."/>
            <person name="Silva J.C."/>
            <person name="Delcher A.L."/>
            <person name="Schatz M."/>
            <person name="Zhao Q."/>
            <person name="Wortman J.R."/>
            <person name="Bidwell S.L."/>
            <person name="Alsmark U.C.M."/>
            <person name="Besteiro S."/>
            <person name="Sicheritz-Ponten T."/>
            <person name="Noel C.J."/>
            <person name="Dacks J.B."/>
            <person name="Foster P.G."/>
            <person name="Simillion C."/>
            <person name="Van de Peer Y."/>
            <person name="Miranda-Saavedra D."/>
            <person name="Barton G.J."/>
            <person name="Westrop G.D."/>
            <person name="Mueller S."/>
            <person name="Dessi D."/>
            <person name="Fiori P.L."/>
            <person name="Ren Q."/>
            <person name="Paulsen I."/>
            <person name="Zhang H."/>
            <person name="Bastida-Corcuera F.D."/>
            <person name="Simoes-Barbosa A."/>
            <person name="Brown M.T."/>
            <person name="Hayes R.D."/>
            <person name="Mukherjee M."/>
            <person name="Okumura C.Y."/>
            <person name="Schneider R."/>
            <person name="Smith A.J."/>
            <person name="Vanacova S."/>
            <person name="Villalvazo M."/>
            <person name="Haas B.J."/>
            <person name="Pertea M."/>
            <person name="Feldblyum T.V."/>
            <person name="Utterback T.R."/>
            <person name="Shu C.L."/>
            <person name="Osoegawa K."/>
            <person name="de Jong P.J."/>
            <person name="Hrdy I."/>
            <person name="Horvathova L."/>
            <person name="Zubacova Z."/>
            <person name="Dolezal P."/>
            <person name="Malik S.B."/>
            <person name="Logsdon J.M. Jr."/>
            <person name="Henze K."/>
            <person name="Gupta A."/>
            <person name="Wang C.C."/>
            <person name="Dunne R.L."/>
            <person name="Upcroft J.A."/>
            <person name="Upcroft P."/>
            <person name="White O."/>
            <person name="Salzberg S.L."/>
            <person name="Tang P."/>
            <person name="Chiu C.-H."/>
            <person name="Lee Y.-S."/>
            <person name="Embley T.M."/>
            <person name="Coombs G.H."/>
            <person name="Mottram J.C."/>
            <person name="Tachezy J."/>
            <person name="Fraser-Liggett C.M."/>
            <person name="Johnson P.J."/>
        </authorList>
    </citation>
    <scope>NUCLEOTIDE SEQUENCE [LARGE SCALE GENOMIC DNA]</scope>
    <source>
        <strain evidence="1">G3</strain>
    </source>
</reference>
<sequence length="426" mass="48559">MEEKKKKEKEEVIDNPLIKLCFSKKVSVTVGDNPSIKRIVQVNGAFISFINPAKDTANIEIFIPHWNANLKHIGQHTTLFLQPTGYMKAQHIKVKSKHNEVMEELLGHFLKAKEAFTNYSLEIYQGKCKVTLDGKPTVAKISLSNTELQVSAHSKTIISHPRDKTLKAIIQFEDCTKVDVIDDEVHHILMFSKSDSARLALISILSKPIVKEEIKQVTLNVTDVPYIGNAFLDVLNETSDVPIAGNSDQNQQLEFNEETLTQMVSQSGRLTTDIRQSRKYMRHHEDSDSFSTSVSMSQTTLNNPEAYRRALQKRKEKLEVKAQSRNKFMSNETLELLTDLNAQKSDNDKFPVINIDGLQEFDPLYKFNDEKITNVFTKESRFVHPSDLTYLNKIDVELEYNTLNNDAEIKAMNMPIPKPLTNMFGL</sequence>
<dbReference type="EMBL" id="DS113363">
    <property type="protein sequence ID" value="EAY09171.1"/>
    <property type="molecule type" value="Genomic_DNA"/>
</dbReference>
<dbReference type="VEuPathDB" id="TrichDB:TVAG_363860"/>
<accession>A2EDV5</accession>
<dbReference type="InParanoid" id="A2EDV5"/>
<organism evidence="1 2">
    <name type="scientific">Trichomonas vaginalis (strain ATCC PRA-98 / G3)</name>
    <dbReference type="NCBI Taxonomy" id="412133"/>
    <lineage>
        <taxon>Eukaryota</taxon>
        <taxon>Metamonada</taxon>
        <taxon>Parabasalia</taxon>
        <taxon>Trichomonadida</taxon>
        <taxon>Trichomonadidae</taxon>
        <taxon>Trichomonas</taxon>
    </lineage>
</organism>
<dbReference type="AlphaFoldDB" id="A2EDV5"/>
<dbReference type="VEuPathDB" id="TrichDB:TVAGG3_0948430"/>
<dbReference type="Proteomes" id="UP000001542">
    <property type="component" value="Unassembled WGS sequence"/>
</dbReference>
<dbReference type="RefSeq" id="XP_001321394.1">
    <property type="nucleotide sequence ID" value="XM_001321359.1"/>
</dbReference>
<evidence type="ECO:0000313" key="1">
    <source>
        <dbReference type="EMBL" id="EAY09171.1"/>
    </source>
</evidence>
<gene>
    <name evidence="1" type="ORF">TVAG_363860</name>
</gene>
<reference evidence="1" key="1">
    <citation type="submission" date="2006-10" db="EMBL/GenBank/DDBJ databases">
        <authorList>
            <person name="Amadeo P."/>
            <person name="Zhao Q."/>
            <person name="Wortman J."/>
            <person name="Fraser-Liggett C."/>
            <person name="Carlton J."/>
        </authorList>
    </citation>
    <scope>NUCLEOTIDE SEQUENCE</scope>
    <source>
        <strain evidence="1">G3</strain>
    </source>
</reference>
<name>A2EDV5_TRIV3</name>